<reference evidence="2 3" key="1">
    <citation type="submission" date="2016-08" db="EMBL/GenBank/DDBJ databases">
        <authorList>
            <consortium name="Lentinula edodes genome sequencing consortium"/>
            <person name="Sakamoto Y."/>
            <person name="Nakade K."/>
            <person name="Sato S."/>
            <person name="Yoshida Y."/>
            <person name="Miyazaki K."/>
            <person name="Natsume S."/>
            <person name="Konno N."/>
        </authorList>
    </citation>
    <scope>NUCLEOTIDE SEQUENCE [LARGE SCALE GENOMIC DNA]</scope>
    <source>
        <strain evidence="2 3">NBRC 111202</strain>
    </source>
</reference>
<evidence type="ECO:0000313" key="2">
    <source>
        <dbReference type="EMBL" id="GAW01881.1"/>
    </source>
</evidence>
<keyword evidence="3" id="KW-1185">Reference proteome</keyword>
<reference evidence="2 3" key="2">
    <citation type="submission" date="2017-02" db="EMBL/GenBank/DDBJ databases">
        <title>A genome survey and senescence transcriptome analysis in Lentinula edodes.</title>
        <authorList>
            <person name="Sakamoto Y."/>
            <person name="Nakade K."/>
            <person name="Sato S."/>
            <person name="Yoshida Y."/>
            <person name="Miyazaki K."/>
            <person name="Natsume S."/>
            <person name="Konno N."/>
        </authorList>
    </citation>
    <scope>NUCLEOTIDE SEQUENCE [LARGE SCALE GENOMIC DNA]</scope>
    <source>
        <strain evidence="2 3">NBRC 111202</strain>
    </source>
</reference>
<feature type="compositionally biased region" description="Low complexity" evidence="1">
    <location>
        <begin position="18"/>
        <end position="30"/>
    </location>
</feature>
<accession>A0A1Q3E3Y6</accession>
<dbReference type="Proteomes" id="UP000188533">
    <property type="component" value="Unassembled WGS sequence"/>
</dbReference>
<dbReference type="EMBL" id="BDGU01000078">
    <property type="protein sequence ID" value="GAW01881.1"/>
    <property type="molecule type" value="Genomic_DNA"/>
</dbReference>
<protein>
    <submittedName>
        <fullName evidence="2">Uncharacterized protein</fullName>
    </submittedName>
</protein>
<name>A0A1Q3E3Y6_LENED</name>
<gene>
    <name evidence="2" type="ORF">LENED_003502</name>
</gene>
<organism evidence="2 3">
    <name type="scientific">Lentinula edodes</name>
    <name type="common">Shiitake mushroom</name>
    <name type="synonym">Lentinus edodes</name>
    <dbReference type="NCBI Taxonomy" id="5353"/>
    <lineage>
        <taxon>Eukaryota</taxon>
        <taxon>Fungi</taxon>
        <taxon>Dikarya</taxon>
        <taxon>Basidiomycota</taxon>
        <taxon>Agaricomycotina</taxon>
        <taxon>Agaricomycetes</taxon>
        <taxon>Agaricomycetidae</taxon>
        <taxon>Agaricales</taxon>
        <taxon>Marasmiineae</taxon>
        <taxon>Omphalotaceae</taxon>
        <taxon>Lentinula</taxon>
    </lineage>
</organism>
<feature type="compositionally biased region" description="Acidic residues" evidence="1">
    <location>
        <begin position="41"/>
        <end position="55"/>
    </location>
</feature>
<evidence type="ECO:0000313" key="3">
    <source>
        <dbReference type="Proteomes" id="UP000188533"/>
    </source>
</evidence>
<sequence>MRTPSALDVLADQAAAAVSTSAASSDMDSTILEGKMVKNDLEDEDAEGEYEDDPADSNSVTRLNSPTTNTDGPRRSSRRSASSRENSGNSLRASLQGLKLTGKISAQTERVQIFYPLTAAHMALLLSSLQVIDTDTPFPSAVHDTSTMTNSAYSPHLLKPPRPLLVIIHELSAYFTNSTQPSSTSSSYLSLLARALSVTSRLGASIAIFDAHVNHLKMPVHHDSNPHLERLQSVAPLLENYIELILDFSDSNQLEFLEGIKVKPGTMQLVSLVATVFAAVMLISSPQVAADIIAWSGNACTGDEGDNVACDNSCHSFDGRHSFEVVASGTHCVTFYEDDGCSGEHFFFSGEGNSECINVDTGTSIGSFSCSTNNLRSSANLTAFL</sequence>
<feature type="compositionally biased region" description="Polar residues" evidence="1">
    <location>
        <begin position="56"/>
        <end position="71"/>
    </location>
</feature>
<evidence type="ECO:0000256" key="1">
    <source>
        <dbReference type="SAM" id="MobiDB-lite"/>
    </source>
</evidence>
<comment type="caution">
    <text evidence="2">The sequence shown here is derived from an EMBL/GenBank/DDBJ whole genome shotgun (WGS) entry which is preliminary data.</text>
</comment>
<feature type="region of interest" description="Disordered" evidence="1">
    <location>
        <begin position="18"/>
        <end position="94"/>
    </location>
</feature>
<dbReference type="AlphaFoldDB" id="A0A1Q3E3Y6"/>
<proteinExistence type="predicted"/>